<reference evidence="2 3" key="1">
    <citation type="journal article" date="2016" name="Genome Biol. Evol.">
        <title>Divergent and convergent evolution of fungal pathogenicity.</title>
        <authorList>
            <person name="Shang Y."/>
            <person name="Xiao G."/>
            <person name="Zheng P."/>
            <person name="Cen K."/>
            <person name="Zhan S."/>
            <person name="Wang C."/>
        </authorList>
    </citation>
    <scope>NUCLEOTIDE SEQUENCE [LARGE SCALE GENOMIC DNA]</scope>
    <source>
        <strain evidence="2 3">ARSEF 7405</strain>
    </source>
</reference>
<proteinExistence type="predicted"/>
<evidence type="ECO:0000313" key="2">
    <source>
        <dbReference type="EMBL" id="KZZ87736.1"/>
    </source>
</evidence>
<sequence>MERSSSQSKMTQPLDHEEAKAPSYVREPPSYSKWPRQGHETADPSELPIGIHKKYAFRTPRRLVIRHSNHLRTDFDVFVQSEGTDPSSLPDQNPENFTKIIDGIGPYFRVLSSINRLWRDSKTNQPLFRVNRRFWQNLYEVSAVNKQGDPVHEITSIDTNYFRTGGYLLDRFQMCLNGGDGMREYAKIEAKGDSYNKTRLEVFCDGRKIMKINRTDSWAYLLCMKRLTWVVDLEAGVDASLAAIIVGLSSDIL</sequence>
<dbReference type="OrthoDB" id="10451282at2759"/>
<feature type="region of interest" description="Disordered" evidence="1">
    <location>
        <begin position="1"/>
        <end position="47"/>
    </location>
</feature>
<evidence type="ECO:0008006" key="4">
    <source>
        <dbReference type="Google" id="ProtNLM"/>
    </source>
</evidence>
<protein>
    <recommendedName>
        <fullName evidence="4">Tubby</fullName>
    </recommendedName>
</protein>
<dbReference type="Proteomes" id="UP000242877">
    <property type="component" value="Unassembled WGS sequence"/>
</dbReference>
<organism evidence="2 3">
    <name type="scientific">Ascosphaera apis ARSEF 7405</name>
    <dbReference type="NCBI Taxonomy" id="392613"/>
    <lineage>
        <taxon>Eukaryota</taxon>
        <taxon>Fungi</taxon>
        <taxon>Dikarya</taxon>
        <taxon>Ascomycota</taxon>
        <taxon>Pezizomycotina</taxon>
        <taxon>Eurotiomycetes</taxon>
        <taxon>Eurotiomycetidae</taxon>
        <taxon>Onygenales</taxon>
        <taxon>Ascosphaeraceae</taxon>
        <taxon>Ascosphaera</taxon>
    </lineage>
</organism>
<dbReference type="Pfam" id="PF04525">
    <property type="entry name" value="LOR"/>
    <property type="match status" value="1"/>
</dbReference>
<dbReference type="InterPro" id="IPR007612">
    <property type="entry name" value="LOR"/>
</dbReference>
<dbReference type="AlphaFoldDB" id="A0A167VMA7"/>
<accession>A0A167VMA7</accession>
<evidence type="ECO:0000256" key="1">
    <source>
        <dbReference type="SAM" id="MobiDB-lite"/>
    </source>
</evidence>
<comment type="caution">
    <text evidence="2">The sequence shown here is derived from an EMBL/GenBank/DDBJ whole genome shotgun (WGS) entry which is preliminary data.</text>
</comment>
<dbReference type="EMBL" id="AZGZ01000031">
    <property type="protein sequence ID" value="KZZ87736.1"/>
    <property type="molecule type" value="Genomic_DNA"/>
</dbReference>
<keyword evidence="3" id="KW-1185">Reference proteome</keyword>
<dbReference type="VEuPathDB" id="FungiDB:AAP_05440"/>
<gene>
    <name evidence="2" type="ORF">AAP_05440</name>
</gene>
<name>A0A167VMA7_9EURO</name>
<evidence type="ECO:0000313" key="3">
    <source>
        <dbReference type="Proteomes" id="UP000242877"/>
    </source>
</evidence>
<feature type="compositionally biased region" description="Polar residues" evidence="1">
    <location>
        <begin position="1"/>
        <end position="11"/>
    </location>
</feature>